<organism evidence="4 5">
    <name type="scientific">Corynascus novoguineensis</name>
    <dbReference type="NCBI Taxonomy" id="1126955"/>
    <lineage>
        <taxon>Eukaryota</taxon>
        <taxon>Fungi</taxon>
        <taxon>Dikarya</taxon>
        <taxon>Ascomycota</taxon>
        <taxon>Pezizomycotina</taxon>
        <taxon>Sordariomycetes</taxon>
        <taxon>Sordariomycetidae</taxon>
        <taxon>Sordariales</taxon>
        <taxon>Chaetomiaceae</taxon>
        <taxon>Corynascus</taxon>
    </lineage>
</organism>
<evidence type="ECO:0000313" key="4">
    <source>
        <dbReference type="EMBL" id="KAK4250472.1"/>
    </source>
</evidence>
<comment type="caution">
    <text evidence="1">Lacks conserved residue(s) required for the propagation of feature annotation.</text>
</comment>
<gene>
    <name evidence="4" type="ORF">C7999DRAFT_11732</name>
</gene>
<comment type="caution">
    <text evidence="4">The sequence shown here is derived from an EMBL/GenBank/DDBJ whole genome shotgun (WGS) entry which is preliminary data.</text>
</comment>
<sequence length="104" mass="11903">MAGHTPHQLRNNKLAFLISSHIHADQAEPDSSYFTRHRAVELKLTGWVRNTDNKKVEGEAQGEEDAVAAFLKHINIGPRHAHVVRLDKEDREVVEGETEFEIRR</sequence>
<comment type="similarity">
    <text evidence="2">Belongs to the acylphosphatase family.</text>
</comment>
<dbReference type="EMBL" id="MU857613">
    <property type="protein sequence ID" value="KAK4250472.1"/>
    <property type="molecule type" value="Genomic_DNA"/>
</dbReference>
<reference evidence="4" key="2">
    <citation type="submission" date="2023-05" db="EMBL/GenBank/DDBJ databases">
        <authorList>
            <consortium name="Lawrence Berkeley National Laboratory"/>
            <person name="Steindorff A."/>
            <person name="Hensen N."/>
            <person name="Bonometti L."/>
            <person name="Westerberg I."/>
            <person name="Brannstrom I.O."/>
            <person name="Guillou S."/>
            <person name="Cros-Aarteil S."/>
            <person name="Calhoun S."/>
            <person name="Haridas S."/>
            <person name="Kuo A."/>
            <person name="Mondo S."/>
            <person name="Pangilinan J."/>
            <person name="Riley R."/>
            <person name="Labutti K."/>
            <person name="Andreopoulos B."/>
            <person name="Lipzen A."/>
            <person name="Chen C."/>
            <person name="Yanf M."/>
            <person name="Daum C."/>
            <person name="Ng V."/>
            <person name="Clum A."/>
            <person name="Ohm R."/>
            <person name="Martin F."/>
            <person name="Silar P."/>
            <person name="Natvig D."/>
            <person name="Lalanne C."/>
            <person name="Gautier V."/>
            <person name="Ament-Velasquez S.L."/>
            <person name="Kruys A."/>
            <person name="Hutchinson M.I."/>
            <person name="Powell A.J."/>
            <person name="Barry K."/>
            <person name="Miller A.N."/>
            <person name="Grigoriev I.V."/>
            <person name="Debuchy R."/>
            <person name="Gladieux P."/>
            <person name="Thoren M.H."/>
            <person name="Johannesson H."/>
        </authorList>
    </citation>
    <scope>NUCLEOTIDE SEQUENCE</scope>
    <source>
        <strain evidence="4">CBS 359.72</strain>
    </source>
</reference>
<name>A0AAN7HME6_9PEZI</name>
<dbReference type="InterPro" id="IPR001792">
    <property type="entry name" value="Acylphosphatase-like_dom"/>
</dbReference>
<dbReference type="PROSITE" id="PS51160">
    <property type="entry name" value="ACYLPHOSPHATASE_3"/>
    <property type="match status" value="1"/>
</dbReference>
<feature type="domain" description="Acylphosphatase-like" evidence="3">
    <location>
        <begin position="13"/>
        <end position="104"/>
    </location>
</feature>
<evidence type="ECO:0000256" key="1">
    <source>
        <dbReference type="PROSITE-ProRule" id="PRU00520"/>
    </source>
</evidence>
<dbReference type="Gene3D" id="3.30.70.100">
    <property type="match status" value="1"/>
</dbReference>
<reference evidence="4" key="1">
    <citation type="journal article" date="2023" name="Mol. Phylogenet. Evol.">
        <title>Genome-scale phylogeny and comparative genomics of the fungal order Sordariales.</title>
        <authorList>
            <person name="Hensen N."/>
            <person name="Bonometti L."/>
            <person name="Westerberg I."/>
            <person name="Brannstrom I.O."/>
            <person name="Guillou S."/>
            <person name="Cros-Aarteil S."/>
            <person name="Calhoun S."/>
            <person name="Haridas S."/>
            <person name="Kuo A."/>
            <person name="Mondo S."/>
            <person name="Pangilinan J."/>
            <person name="Riley R."/>
            <person name="LaButti K."/>
            <person name="Andreopoulos B."/>
            <person name="Lipzen A."/>
            <person name="Chen C."/>
            <person name="Yan M."/>
            <person name="Daum C."/>
            <person name="Ng V."/>
            <person name="Clum A."/>
            <person name="Steindorff A."/>
            <person name="Ohm R.A."/>
            <person name="Martin F."/>
            <person name="Silar P."/>
            <person name="Natvig D.O."/>
            <person name="Lalanne C."/>
            <person name="Gautier V."/>
            <person name="Ament-Velasquez S.L."/>
            <person name="Kruys A."/>
            <person name="Hutchinson M.I."/>
            <person name="Powell A.J."/>
            <person name="Barry K."/>
            <person name="Miller A.N."/>
            <person name="Grigoriev I.V."/>
            <person name="Debuchy R."/>
            <person name="Gladieux P."/>
            <person name="Hiltunen Thoren M."/>
            <person name="Johannesson H."/>
        </authorList>
    </citation>
    <scope>NUCLEOTIDE SEQUENCE</scope>
    <source>
        <strain evidence="4">CBS 359.72</strain>
    </source>
</reference>
<dbReference type="PANTHER" id="PTHR47268">
    <property type="entry name" value="ACYLPHOSPHATASE"/>
    <property type="match status" value="1"/>
</dbReference>
<evidence type="ECO:0000259" key="3">
    <source>
        <dbReference type="PROSITE" id="PS51160"/>
    </source>
</evidence>
<dbReference type="GO" id="GO:0003998">
    <property type="term" value="F:acylphosphatase activity"/>
    <property type="evidence" value="ECO:0007669"/>
    <property type="project" value="InterPro"/>
</dbReference>
<dbReference type="InterPro" id="IPR036046">
    <property type="entry name" value="Acylphosphatase-like_dom_sf"/>
</dbReference>
<dbReference type="Proteomes" id="UP001303647">
    <property type="component" value="Unassembled WGS sequence"/>
</dbReference>
<dbReference type="AlphaFoldDB" id="A0AAN7HME6"/>
<dbReference type="SUPFAM" id="SSF54975">
    <property type="entry name" value="Acylphosphatase/BLUF domain-like"/>
    <property type="match status" value="1"/>
</dbReference>
<dbReference type="InterPro" id="IPR020456">
    <property type="entry name" value="Acylphosphatase"/>
</dbReference>
<accession>A0AAN7HME6</accession>
<evidence type="ECO:0000313" key="5">
    <source>
        <dbReference type="Proteomes" id="UP001303647"/>
    </source>
</evidence>
<evidence type="ECO:0000256" key="2">
    <source>
        <dbReference type="RuleBase" id="RU004168"/>
    </source>
</evidence>
<keyword evidence="5" id="KW-1185">Reference proteome</keyword>
<dbReference type="PANTHER" id="PTHR47268:SF4">
    <property type="entry name" value="ACYLPHOSPHATASE"/>
    <property type="match status" value="1"/>
</dbReference>
<protein>
    <recommendedName>
        <fullName evidence="3">Acylphosphatase-like domain-containing protein</fullName>
    </recommendedName>
</protein>
<proteinExistence type="inferred from homology"/>
<dbReference type="Pfam" id="PF00708">
    <property type="entry name" value="Acylphosphatase"/>
    <property type="match status" value="1"/>
</dbReference>